<dbReference type="PROSITE" id="PS50836">
    <property type="entry name" value="DOMON"/>
    <property type="match status" value="1"/>
</dbReference>
<dbReference type="PRINTS" id="PR00767">
    <property type="entry name" value="DBMONOXGNASE"/>
</dbReference>
<evidence type="ECO:0000256" key="12">
    <source>
        <dbReference type="ARBA" id="ARBA00023180"/>
    </source>
</evidence>
<dbReference type="AlphaFoldDB" id="A0AAQ4FNJ2"/>
<dbReference type="GO" id="GO:0004500">
    <property type="term" value="F:dopamine beta-monooxygenase activity"/>
    <property type="evidence" value="ECO:0007669"/>
    <property type="project" value="InterPro"/>
</dbReference>
<dbReference type="FunFam" id="2.60.120.230:FF:000001">
    <property type="entry name" value="Monooxygenase, DBH-like 1"/>
    <property type="match status" value="1"/>
</dbReference>
<keyword evidence="15" id="KW-1185">Reference proteome</keyword>
<gene>
    <name evidence="14" type="ORF">V5799_022093</name>
</gene>
<feature type="domain" description="DOMON" evidence="13">
    <location>
        <begin position="78"/>
        <end position="196"/>
    </location>
</feature>
<dbReference type="PANTHER" id="PTHR10157:SF29">
    <property type="entry name" value="DOPAMINE BETA-HYDROXYLASE"/>
    <property type="match status" value="1"/>
</dbReference>
<dbReference type="EMBL" id="JARKHS020001128">
    <property type="protein sequence ID" value="KAK8788128.1"/>
    <property type="molecule type" value="Genomic_DNA"/>
</dbReference>
<keyword evidence="4" id="KW-0812">Transmembrane</keyword>
<dbReference type="InterPro" id="IPR000945">
    <property type="entry name" value="DBH-like"/>
</dbReference>
<evidence type="ECO:0000256" key="1">
    <source>
        <dbReference type="ARBA" id="ARBA00001973"/>
    </source>
</evidence>
<keyword evidence="6" id="KW-1133">Transmembrane helix</keyword>
<keyword evidence="12" id="KW-0325">Glycoprotein</keyword>
<organism evidence="14 15">
    <name type="scientific">Amblyomma americanum</name>
    <name type="common">Lone star tick</name>
    <dbReference type="NCBI Taxonomy" id="6943"/>
    <lineage>
        <taxon>Eukaryota</taxon>
        <taxon>Metazoa</taxon>
        <taxon>Ecdysozoa</taxon>
        <taxon>Arthropoda</taxon>
        <taxon>Chelicerata</taxon>
        <taxon>Arachnida</taxon>
        <taxon>Acari</taxon>
        <taxon>Parasitiformes</taxon>
        <taxon>Ixodida</taxon>
        <taxon>Ixodoidea</taxon>
        <taxon>Ixodidae</taxon>
        <taxon>Amblyomminae</taxon>
        <taxon>Amblyomma</taxon>
    </lineage>
</organism>
<evidence type="ECO:0000256" key="10">
    <source>
        <dbReference type="ARBA" id="ARBA00023136"/>
    </source>
</evidence>
<evidence type="ECO:0000256" key="7">
    <source>
        <dbReference type="ARBA" id="ARBA00023002"/>
    </source>
</evidence>
<dbReference type="InterPro" id="IPR024548">
    <property type="entry name" value="Cu2_monoox_C"/>
</dbReference>
<evidence type="ECO:0000256" key="4">
    <source>
        <dbReference type="ARBA" id="ARBA00022692"/>
    </source>
</evidence>
<accession>A0AAQ4FNJ2</accession>
<dbReference type="Pfam" id="PF03351">
    <property type="entry name" value="DOMON"/>
    <property type="match status" value="1"/>
</dbReference>
<comment type="caution">
    <text evidence="14">The sequence shown here is derived from an EMBL/GenBank/DDBJ whole genome shotgun (WGS) entry which is preliminary data.</text>
</comment>
<dbReference type="SMART" id="SM00664">
    <property type="entry name" value="DoH"/>
    <property type="match status" value="1"/>
</dbReference>
<evidence type="ECO:0000313" key="15">
    <source>
        <dbReference type="Proteomes" id="UP001321473"/>
    </source>
</evidence>
<dbReference type="SUPFAM" id="SSF49742">
    <property type="entry name" value="PHM/PNGase F"/>
    <property type="match status" value="2"/>
</dbReference>
<name>A0AAQ4FNJ2_AMBAM</name>
<keyword evidence="8" id="KW-0186">Copper</keyword>
<dbReference type="InterPro" id="IPR008977">
    <property type="entry name" value="PHM/PNGase_F_dom_sf"/>
</dbReference>
<dbReference type="GO" id="GO:0005615">
    <property type="term" value="C:extracellular space"/>
    <property type="evidence" value="ECO:0007669"/>
    <property type="project" value="TreeGrafter"/>
</dbReference>
<keyword evidence="7" id="KW-0560">Oxidoreductase</keyword>
<evidence type="ECO:0000256" key="8">
    <source>
        <dbReference type="ARBA" id="ARBA00023008"/>
    </source>
</evidence>
<keyword evidence="10" id="KW-0472">Membrane</keyword>
<evidence type="ECO:0000256" key="6">
    <source>
        <dbReference type="ARBA" id="ARBA00022989"/>
    </source>
</evidence>
<dbReference type="InterPro" id="IPR036939">
    <property type="entry name" value="Cu2_ascorb_mOase_N_sf"/>
</dbReference>
<dbReference type="GO" id="GO:0005507">
    <property type="term" value="F:copper ion binding"/>
    <property type="evidence" value="ECO:0007669"/>
    <property type="project" value="InterPro"/>
</dbReference>
<comment type="similarity">
    <text evidence="3">Belongs to the copper type II ascorbate-dependent monooxygenase family.</text>
</comment>
<evidence type="ECO:0000256" key="3">
    <source>
        <dbReference type="ARBA" id="ARBA00010676"/>
    </source>
</evidence>
<keyword evidence="5" id="KW-0479">Metal-binding</keyword>
<dbReference type="InterPro" id="IPR000323">
    <property type="entry name" value="Cu2_ascorb_mOase_N"/>
</dbReference>
<evidence type="ECO:0000313" key="14">
    <source>
        <dbReference type="EMBL" id="KAK8788128.1"/>
    </source>
</evidence>
<sequence length="632" mass="71738">MIRGGRVRAVTSLKSSSLTSAGWNFFVHGRRLQARQKMACLGQRRAGSSPFLLRLLLWLLLVCAQAARYFELVLDPESRFRLFWTVDYEAESLTAELKLELPPDDWFALGFSDRGDVTLADVCVLWADAHGRPHLDDAWTDDAGYVAVDEQNDCVLGSLKRKGTTLRFLFTRNFDTCDSHDYVIEDGTVHLVYATGKGPLRRLEGLRLTRAQHGFQRAQLLKFMGEPPPFPPDTKFTNFLNDKVKVPNEETTYWCRLLKLPSDFAYKKHIVRYEANIQKGSEALVHHMELFHCEAPVDEELPSWNGPCSSPDRPQPLDRCKRVIAAWAMGAPPLAYPEEAGLSAGGSDYSPYVMLEVHYNNPSLRPDYVDSSGITIYYTEELRPFDVGILEIGLEYTDKMAIPPLQPGFHLTGYCISECTRVALPKSGITLVAAQLHTHLTGERVWVRHVRGGAELPEMARDDHFSTHFQEIRLLKTRLQLMPGDALVITCRYNTLDRPNVTLGGFGIREEMCVSYIHYFPKTDLEVCKSSIETGFLQAFFKYMNDYHDAPTSEQKGISDNYKSIPWTRHNVRLLDRVYQEMPLSMQCNQSSGARFPGSWEGMPVTEIMYPLPPPSRNCPEVDGLPQLEQEQ</sequence>
<evidence type="ECO:0000256" key="2">
    <source>
        <dbReference type="ARBA" id="ARBA00004167"/>
    </source>
</evidence>
<dbReference type="GO" id="GO:0042421">
    <property type="term" value="P:norepinephrine biosynthetic process"/>
    <property type="evidence" value="ECO:0007669"/>
    <property type="project" value="TreeGrafter"/>
</dbReference>
<evidence type="ECO:0000259" key="13">
    <source>
        <dbReference type="PROSITE" id="PS50836"/>
    </source>
</evidence>
<dbReference type="GO" id="GO:0042420">
    <property type="term" value="P:dopamine catabolic process"/>
    <property type="evidence" value="ECO:0007669"/>
    <property type="project" value="TreeGrafter"/>
</dbReference>
<keyword evidence="11" id="KW-1015">Disulfide bond</keyword>
<dbReference type="Pfam" id="PF01082">
    <property type="entry name" value="Cu2_monooxygen"/>
    <property type="match status" value="1"/>
</dbReference>
<dbReference type="InterPro" id="IPR020611">
    <property type="entry name" value="Cu2_ascorb_mOase_CS-1"/>
</dbReference>
<keyword evidence="9" id="KW-0503">Monooxygenase</keyword>
<dbReference type="GO" id="GO:0030667">
    <property type="term" value="C:secretory granule membrane"/>
    <property type="evidence" value="ECO:0007669"/>
    <property type="project" value="TreeGrafter"/>
</dbReference>
<dbReference type="CDD" id="cd09631">
    <property type="entry name" value="DOMON_DOH"/>
    <property type="match status" value="1"/>
</dbReference>
<dbReference type="InterPro" id="IPR014784">
    <property type="entry name" value="Cu2_ascorb_mOase-like_C"/>
</dbReference>
<protein>
    <recommendedName>
        <fullName evidence="13">DOMON domain-containing protein</fullName>
    </recommendedName>
</protein>
<dbReference type="GO" id="GO:0006589">
    <property type="term" value="P:octopamine biosynthetic process"/>
    <property type="evidence" value="ECO:0007669"/>
    <property type="project" value="TreeGrafter"/>
</dbReference>
<dbReference type="Pfam" id="PF03712">
    <property type="entry name" value="Cu2_monoox_C"/>
    <property type="match status" value="1"/>
</dbReference>
<dbReference type="InterPro" id="IPR045266">
    <property type="entry name" value="DOH_DOMON"/>
</dbReference>
<dbReference type="FunFam" id="2.60.120.310:FF:000004">
    <property type="entry name" value="DBH-like monooxygenase protein 1"/>
    <property type="match status" value="1"/>
</dbReference>
<comment type="cofactor">
    <cofactor evidence="1">
        <name>Cu(2+)</name>
        <dbReference type="ChEBI" id="CHEBI:29036"/>
    </cofactor>
</comment>
<dbReference type="PROSITE" id="PS00084">
    <property type="entry name" value="CU2_MONOOXYGENASE_1"/>
    <property type="match status" value="1"/>
</dbReference>
<dbReference type="Proteomes" id="UP001321473">
    <property type="component" value="Unassembled WGS sequence"/>
</dbReference>
<reference evidence="14 15" key="1">
    <citation type="journal article" date="2023" name="Arcadia Sci">
        <title>De novo assembly of a long-read Amblyomma americanum tick genome.</title>
        <authorList>
            <person name="Chou S."/>
            <person name="Poskanzer K.E."/>
            <person name="Rollins M."/>
            <person name="Thuy-Boun P.S."/>
        </authorList>
    </citation>
    <scope>NUCLEOTIDE SEQUENCE [LARGE SCALE GENOMIC DNA]</scope>
    <source>
        <strain evidence="14">F_SG_1</strain>
        <tissue evidence="14">Salivary glands</tissue>
    </source>
</reference>
<dbReference type="PANTHER" id="PTHR10157">
    <property type="entry name" value="DOPAMINE BETA HYDROXYLASE RELATED"/>
    <property type="match status" value="1"/>
</dbReference>
<dbReference type="Gene3D" id="2.60.120.230">
    <property type="match status" value="1"/>
</dbReference>
<evidence type="ECO:0000256" key="9">
    <source>
        <dbReference type="ARBA" id="ARBA00023033"/>
    </source>
</evidence>
<evidence type="ECO:0000256" key="11">
    <source>
        <dbReference type="ARBA" id="ARBA00023157"/>
    </source>
</evidence>
<dbReference type="InterPro" id="IPR028460">
    <property type="entry name" value="Tbh/DBH"/>
</dbReference>
<dbReference type="Gene3D" id="2.60.120.310">
    <property type="entry name" value="Copper type II, ascorbate-dependent monooxygenase, N-terminal domain"/>
    <property type="match status" value="1"/>
</dbReference>
<comment type="subcellular location">
    <subcellularLocation>
        <location evidence="2">Membrane</location>
        <topology evidence="2">Single-pass membrane protein</topology>
    </subcellularLocation>
</comment>
<evidence type="ECO:0000256" key="5">
    <source>
        <dbReference type="ARBA" id="ARBA00022723"/>
    </source>
</evidence>
<dbReference type="InterPro" id="IPR005018">
    <property type="entry name" value="DOMON_domain"/>
</dbReference>
<proteinExistence type="inferred from homology"/>